<evidence type="ECO:0008006" key="2">
    <source>
        <dbReference type="Google" id="ProtNLM"/>
    </source>
</evidence>
<dbReference type="Pfam" id="PF04308">
    <property type="entry name" value="RNaseH_like"/>
    <property type="match status" value="1"/>
</dbReference>
<gene>
    <name evidence="1" type="ORF">ASZ90_019141</name>
</gene>
<evidence type="ECO:0000313" key="1">
    <source>
        <dbReference type="EMBL" id="KUG03458.1"/>
    </source>
</evidence>
<accession>A0A0W8E4D2</accession>
<sequence length="155" mass="17770">MTFDQVYGKIVDFIKKDTQNEYVLGVGSDSHEYKDYICFVTAVHIHRVGKGAWYCIRKHIIPRVKMSLFEKISMESHLTYLTAEKIIKDELEEFLDVSERGFKFEVHLDIGEKGKTKALIPAMTGYMKNLGLVDIIIKPDSYVASTCADRNTKVL</sequence>
<dbReference type="InterPro" id="IPR007405">
    <property type="entry name" value="Phage_KVP40_Orf299"/>
</dbReference>
<dbReference type="AlphaFoldDB" id="A0A0W8E4D2"/>
<dbReference type="EMBL" id="LNQE01001880">
    <property type="protein sequence ID" value="KUG03458.1"/>
    <property type="molecule type" value="Genomic_DNA"/>
</dbReference>
<protein>
    <recommendedName>
        <fullName evidence="2">DUF458 domain-containing protein</fullName>
    </recommendedName>
</protein>
<dbReference type="PANTHER" id="PTHR39961">
    <property type="entry name" value="HYPOTHETICAL CYTOSOLIC PROTEIN"/>
    <property type="match status" value="1"/>
</dbReference>
<reference evidence="1" key="1">
    <citation type="journal article" date="2015" name="Proc. Natl. Acad. Sci. U.S.A.">
        <title>Networks of energetic and metabolic interactions define dynamics in microbial communities.</title>
        <authorList>
            <person name="Embree M."/>
            <person name="Liu J.K."/>
            <person name="Al-Bassam M.M."/>
            <person name="Zengler K."/>
        </authorList>
    </citation>
    <scope>NUCLEOTIDE SEQUENCE</scope>
</reference>
<name>A0A0W8E4D2_9ZZZZ</name>
<dbReference type="PANTHER" id="PTHR39961:SF1">
    <property type="entry name" value="DUF458 DOMAIN-CONTAINING PROTEIN"/>
    <property type="match status" value="1"/>
</dbReference>
<proteinExistence type="predicted"/>
<comment type="caution">
    <text evidence="1">The sequence shown here is derived from an EMBL/GenBank/DDBJ whole genome shotgun (WGS) entry which is preliminary data.</text>
</comment>
<organism evidence="1">
    <name type="scientific">hydrocarbon metagenome</name>
    <dbReference type="NCBI Taxonomy" id="938273"/>
    <lineage>
        <taxon>unclassified sequences</taxon>
        <taxon>metagenomes</taxon>
        <taxon>ecological metagenomes</taxon>
    </lineage>
</organism>